<feature type="domain" description="Dermonecrotic toxin N-terminal" evidence="3">
    <location>
        <begin position="376"/>
        <end position="602"/>
    </location>
</feature>
<evidence type="ECO:0000259" key="3">
    <source>
        <dbReference type="Pfam" id="PF20178"/>
    </source>
</evidence>
<reference evidence="4 5" key="1">
    <citation type="journal article" date="2016" name="Front. Microbiol.">
        <title>Genomic Resource of Rice Seed Associated Bacteria.</title>
        <authorList>
            <person name="Midha S."/>
            <person name="Bansal K."/>
            <person name="Sharma S."/>
            <person name="Kumar N."/>
            <person name="Patil P.P."/>
            <person name="Chaudhry V."/>
            <person name="Patil P.B."/>
        </authorList>
    </citation>
    <scope>NUCLEOTIDE SEQUENCE [LARGE SCALE GENOMIC DNA]</scope>
    <source>
        <strain evidence="4 5">NS96</strain>
    </source>
</reference>
<evidence type="ECO:0000313" key="4">
    <source>
        <dbReference type="EMBL" id="KTT17865.1"/>
    </source>
</evidence>
<feature type="region of interest" description="Disordered" evidence="2">
    <location>
        <begin position="1337"/>
        <end position="1359"/>
    </location>
</feature>
<gene>
    <name evidence="4" type="ORF">NS96R_10010</name>
</gene>
<proteinExistence type="predicted"/>
<evidence type="ECO:0000256" key="2">
    <source>
        <dbReference type="SAM" id="MobiDB-lite"/>
    </source>
</evidence>
<keyword evidence="1" id="KW-0175">Coiled coil</keyword>
<name>A0AAJ0PFC1_9PSED</name>
<evidence type="ECO:0000313" key="5">
    <source>
        <dbReference type="Proteomes" id="UP000071644"/>
    </source>
</evidence>
<feature type="coiled-coil region" evidence="1">
    <location>
        <begin position="1394"/>
        <end position="1421"/>
    </location>
</feature>
<feature type="coiled-coil region" evidence="1">
    <location>
        <begin position="921"/>
        <end position="969"/>
    </location>
</feature>
<protein>
    <recommendedName>
        <fullName evidence="3">Dermonecrotic toxin N-terminal domain-containing protein</fullName>
    </recommendedName>
</protein>
<organism evidence="4 5">
    <name type="scientific">Pseudomonas parafulva</name>
    <dbReference type="NCBI Taxonomy" id="157782"/>
    <lineage>
        <taxon>Bacteria</taxon>
        <taxon>Pseudomonadati</taxon>
        <taxon>Pseudomonadota</taxon>
        <taxon>Gammaproteobacteria</taxon>
        <taxon>Pseudomonadales</taxon>
        <taxon>Pseudomonadaceae</taxon>
        <taxon>Pseudomonas</taxon>
    </lineage>
</organism>
<feature type="compositionally biased region" description="Basic and acidic residues" evidence="2">
    <location>
        <begin position="892"/>
        <end position="909"/>
    </location>
</feature>
<dbReference type="EMBL" id="LDSN01000025">
    <property type="protein sequence ID" value="KTT17865.1"/>
    <property type="molecule type" value="Genomic_DNA"/>
</dbReference>
<dbReference type="Pfam" id="PF20178">
    <property type="entry name" value="ToxA_N"/>
    <property type="match status" value="1"/>
</dbReference>
<feature type="region of interest" description="Disordered" evidence="2">
    <location>
        <begin position="882"/>
        <end position="920"/>
    </location>
</feature>
<accession>A0AAJ0PFC1</accession>
<comment type="caution">
    <text evidence="4">The sequence shown here is derived from an EMBL/GenBank/DDBJ whole genome shotgun (WGS) entry which is preliminary data.</text>
</comment>
<dbReference type="RefSeq" id="WP_058638477.1">
    <property type="nucleotide sequence ID" value="NZ_LDSN01000025.1"/>
</dbReference>
<evidence type="ECO:0000256" key="1">
    <source>
        <dbReference type="SAM" id="Coils"/>
    </source>
</evidence>
<sequence>MPSALPSPPAHDLNRAVALRFASRPTLRQVVGEQLMNLIIAHYPKVAVHRPDMKCAEPLKFLRWHIDGYWTVTPLVDVVLQHFLDNAPVDFSSQDRFSLKPPLRFFAIPDACETADDDLVDPGTLNDAFNAFLPTLHACFEQAQIDYWNAGNGNDHDTWVQQVLRAGLLSGLTDQTLTADERRCLNDLLLERTEGFAVHAVRIHRRLDQGSTRELLPGLLVSASSEVANVTLWCTSAGGVKGFSSLDAFGAYLQTQHRLTETDDGSSWALYEADGNAFALLSSVLLEILLSRLNRVRLSDLNTVDELASAYQAVVDPSPFFAQLADLPIQKLAIELPEKLLNADFNGQSRYLQALLDVCVLQASQGNAQCPTEPDDLHTYARHTLREQMLADHPADGAFDADELILTVNTYANDGHGLGFPQLIESKTLTLTEYAIGRLEATGASPVAAVAHRTHEELPAWLDPEYLRQLVATVDIGGNYPRYLDGLLGDEQYKATHLAAFTAQWRRGLMLDAAYALCARHIDPHSYEAVASFCRVPASDEQALAIAPLAFKRSPDSQLIDKAHGFFVIQVADSGALLLYCPMYKGALKQFKNPQALMQEIARPGRVQEGVLVWLDQTHRDVYDNGGFKEPHLPHWVFDPYEHLDKPAPVEPALTFWTDDIDANLFEARRAMLLELADRSAMSNSEVRWRSIKTFAWQLLNVVAPVLPGPISSIALLYIGINAIAEDLKLLLEGSATDRTQAVVDLLNNTLMVLIHAQLPKTEPPHAGATALTVDAASIRLGGDADPLPLPEPGSVAPVEALQAQATTQLDFSWRGAQGFDALSGAQRTQLHAMAASVSLEGQSAIEQGPLDGLYELEHGLYVRLQGQVYAVESADGLTRIIGPDGRQGPPIRRDSQGWRIDTRLRGGGDRPGSSTRQRLRERLVTRIRAAQQAVEQSLDNADRGTAEYESLRQRIEAARAQWLKVEERLKQPPPQDPEQRAQFERATSLFAKRHTELLDQIKDLRHQRIESAVGIFQNFLEAERNMVALLDDRSYMASTRNAPEQRRALADVRRNLIGYAQFIIEEQLYTGRFAEYDRLTTALNDALPQERQAAYEQYREVLESIVIDQPLIIEYTAALDRLLAVTDLDMTAPSIRKTDRTVAQIIETRTTTTVNIRFFQAMGLVELALRFEALQDYSHYAVFRAALAGERLRVAANSHHLSMFADLQTAQRIDILQSAWDEYSAAILNSQRIAQLGSELVDIGRLEAYRQQMVELKTMAGDALVTALREQAVGQQHSTTRPVYPRQALQVATTANGQTVIGSESIVEGRPVLQVRGTFSKTVLHTFTRESGTWVERLPAAGTSSPPRAPTPESERQEQALAEGMLAQNQNVLANARKLVEEDVDSHSLTSMLDAQIGEVQTLRDQLADSEAESELLQRLDDALVSLREGKREMLVKLHSTTRFPSAEGLHYLHKQGLLRVTYQGPRQPLAEDYLDEYRIDVLEAPGSERGKPLWAAHFHFNDAGAAPTAFGKGHLKLWQQRKLGYREQVRSAAMGEELRIHRGNLTYAQARGVIPFN</sequence>
<dbReference type="InterPro" id="IPR046673">
    <property type="entry name" value="ToxA_N"/>
</dbReference>
<dbReference type="Proteomes" id="UP000071644">
    <property type="component" value="Unassembled WGS sequence"/>
</dbReference>